<evidence type="ECO:0000256" key="2">
    <source>
        <dbReference type="SAM" id="Phobius"/>
    </source>
</evidence>
<proteinExistence type="predicted"/>
<dbReference type="EMBL" id="DRTT01000070">
    <property type="protein sequence ID" value="HHF98287.1"/>
    <property type="molecule type" value="Genomic_DNA"/>
</dbReference>
<sequence>MVLTTQRRIIAGVGVFLGLICIFYFLVYIPQIEHREDLMNKISQENLRLLKLEGKIRELEELKKERERLSQELALLEKKIKETQASFLYELGMRGKVYGIEYTSIVPLKTEEKNYYFVTPVNVHLYGRYHNLGMLISDMARRGGLGSFTVDNFLIKASSMEGYTIEANLSISLYKYRGSLLSGKKEEVSLSSKSNLTSADRRRRR</sequence>
<organism evidence="3">
    <name type="scientific">Aerophobetes bacterium</name>
    <dbReference type="NCBI Taxonomy" id="2030807"/>
    <lineage>
        <taxon>Bacteria</taxon>
        <taxon>Candidatus Aerophobota</taxon>
    </lineage>
</organism>
<dbReference type="AlphaFoldDB" id="A0A7V5I0N2"/>
<keyword evidence="2" id="KW-0812">Transmembrane</keyword>
<protein>
    <recommendedName>
        <fullName evidence="4">Type 4a pilus biogenesis protein PilO</fullName>
    </recommendedName>
</protein>
<dbReference type="GO" id="GO:0043683">
    <property type="term" value="P:type IV pilus assembly"/>
    <property type="evidence" value="ECO:0007669"/>
    <property type="project" value="InterPro"/>
</dbReference>
<dbReference type="Proteomes" id="UP000886070">
    <property type="component" value="Unassembled WGS sequence"/>
</dbReference>
<keyword evidence="2" id="KW-1133">Transmembrane helix</keyword>
<feature type="coiled-coil region" evidence="1">
    <location>
        <begin position="35"/>
        <end position="86"/>
    </location>
</feature>
<comment type="caution">
    <text evidence="3">The sequence shown here is derived from an EMBL/GenBank/DDBJ whole genome shotgun (WGS) entry which is preliminary data.</text>
</comment>
<dbReference type="InterPro" id="IPR007445">
    <property type="entry name" value="PilO"/>
</dbReference>
<accession>A0A7V5I0N2</accession>
<dbReference type="InterPro" id="IPR014717">
    <property type="entry name" value="Transl_elong_EF1B/ribsomal_bS6"/>
</dbReference>
<evidence type="ECO:0000313" key="3">
    <source>
        <dbReference type="EMBL" id="HHF98287.1"/>
    </source>
</evidence>
<gene>
    <name evidence="3" type="ORF">ENL39_02220</name>
</gene>
<keyword evidence="1" id="KW-0175">Coiled coil</keyword>
<reference evidence="3" key="1">
    <citation type="journal article" date="2020" name="mSystems">
        <title>Genome- and Community-Level Interaction Insights into Carbon Utilization and Element Cycling Functions of Hydrothermarchaeota in Hydrothermal Sediment.</title>
        <authorList>
            <person name="Zhou Z."/>
            <person name="Liu Y."/>
            <person name="Xu W."/>
            <person name="Pan J."/>
            <person name="Luo Z.H."/>
            <person name="Li M."/>
        </authorList>
    </citation>
    <scope>NUCLEOTIDE SEQUENCE [LARGE SCALE GENOMIC DNA]</scope>
    <source>
        <strain evidence="3">HyVt-92</strain>
    </source>
</reference>
<dbReference type="Pfam" id="PF04350">
    <property type="entry name" value="PilO"/>
    <property type="match status" value="1"/>
</dbReference>
<evidence type="ECO:0000256" key="1">
    <source>
        <dbReference type="SAM" id="Coils"/>
    </source>
</evidence>
<keyword evidence="2" id="KW-0472">Membrane</keyword>
<name>A0A7V5I0N2_UNCAE</name>
<dbReference type="GO" id="GO:0043107">
    <property type="term" value="P:type IV pilus-dependent motility"/>
    <property type="evidence" value="ECO:0007669"/>
    <property type="project" value="InterPro"/>
</dbReference>
<feature type="transmembrane region" description="Helical" evidence="2">
    <location>
        <begin position="9"/>
        <end position="29"/>
    </location>
</feature>
<evidence type="ECO:0008006" key="4">
    <source>
        <dbReference type="Google" id="ProtNLM"/>
    </source>
</evidence>
<dbReference type="Gene3D" id="3.30.70.60">
    <property type="match status" value="1"/>
</dbReference>